<dbReference type="InParanoid" id="A0A1C7MVM3"/>
<name>A0A1C7MVM3_9FUNG</name>
<dbReference type="AlphaFoldDB" id="A0A1C7MVM3"/>
<organism evidence="1 2">
    <name type="scientific">Choanephora cucurbitarum</name>
    <dbReference type="NCBI Taxonomy" id="101091"/>
    <lineage>
        <taxon>Eukaryota</taxon>
        <taxon>Fungi</taxon>
        <taxon>Fungi incertae sedis</taxon>
        <taxon>Mucoromycota</taxon>
        <taxon>Mucoromycotina</taxon>
        <taxon>Mucoromycetes</taxon>
        <taxon>Mucorales</taxon>
        <taxon>Mucorineae</taxon>
        <taxon>Choanephoraceae</taxon>
        <taxon>Choanephoroideae</taxon>
        <taxon>Choanephora</taxon>
    </lineage>
</organism>
<dbReference type="EMBL" id="LUGH01001712">
    <property type="protein sequence ID" value="OBZ80808.1"/>
    <property type="molecule type" value="Genomic_DNA"/>
</dbReference>
<dbReference type="OrthoDB" id="2364331at2759"/>
<reference evidence="1 2" key="1">
    <citation type="submission" date="2016-03" db="EMBL/GenBank/DDBJ databases">
        <title>Choanephora cucurbitarum.</title>
        <authorList>
            <person name="Min B."/>
            <person name="Park H."/>
            <person name="Park J.-H."/>
            <person name="Shin H.-D."/>
            <person name="Choi I.-G."/>
        </authorList>
    </citation>
    <scope>NUCLEOTIDE SEQUENCE [LARGE SCALE GENOMIC DNA]</scope>
    <source>
        <strain evidence="1 2">KUS-F28377</strain>
    </source>
</reference>
<comment type="caution">
    <text evidence="1">The sequence shown here is derived from an EMBL/GenBank/DDBJ whole genome shotgun (WGS) entry which is preliminary data.</text>
</comment>
<accession>A0A1C7MVM3</accession>
<evidence type="ECO:0000313" key="1">
    <source>
        <dbReference type="EMBL" id="OBZ80808.1"/>
    </source>
</evidence>
<dbReference type="Proteomes" id="UP000093000">
    <property type="component" value="Unassembled WGS sequence"/>
</dbReference>
<sequence>MSLTQVAGYTVSKTTSLNITLEEAISNSKKSSSFLLHMLVMIEPSQIKTNEIAKDAYNECVQLKEFLSEQLWSEVDDDGISSVQSALDDLNQALGKYEMTNDMIEGEWEFVESAACCVSTY</sequence>
<dbReference type="Gene3D" id="1.20.58.160">
    <property type="match status" value="1"/>
</dbReference>
<evidence type="ECO:0000313" key="2">
    <source>
        <dbReference type="Proteomes" id="UP000093000"/>
    </source>
</evidence>
<protein>
    <submittedName>
        <fullName evidence="1">Uncharacterized protein</fullName>
    </submittedName>
</protein>
<gene>
    <name evidence="1" type="ORF">A0J61_11144</name>
</gene>
<dbReference type="SUPFAM" id="SSF89009">
    <property type="entry name" value="GAT-like domain"/>
    <property type="match status" value="1"/>
</dbReference>
<proteinExistence type="predicted"/>
<keyword evidence="2" id="KW-1185">Reference proteome</keyword>
<dbReference type="InterPro" id="IPR038425">
    <property type="entry name" value="GAT_sf"/>
</dbReference>